<feature type="domain" description="UvrD-like helicase C-terminal" evidence="17">
    <location>
        <begin position="441"/>
        <end position="731"/>
    </location>
</feature>
<keyword evidence="2 14" id="KW-0547">Nucleotide-binding</keyword>
<evidence type="ECO:0000256" key="1">
    <source>
        <dbReference type="ARBA" id="ARBA00022722"/>
    </source>
</evidence>
<evidence type="ECO:0000256" key="8">
    <source>
        <dbReference type="ARBA" id="ARBA00023125"/>
    </source>
</evidence>
<reference evidence="18 19" key="1">
    <citation type="journal article" date="2019" name="Int. J. Syst. Evol. Microbiol.">
        <title>The Global Catalogue of Microorganisms (GCM) 10K type strain sequencing project: providing services to taxonomists for standard genome sequencing and annotation.</title>
        <authorList>
            <consortium name="The Broad Institute Genomics Platform"/>
            <consortium name="The Broad Institute Genome Sequencing Center for Infectious Disease"/>
            <person name="Wu L."/>
            <person name="Ma J."/>
        </authorList>
    </citation>
    <scope>NUCLEOTIDE SEQUENCE [LARGE SCALE GENOMIC DNA]</scope>
    <source>
        <strain evidence="18 19">CGMCC 1.12285</strain>
    </source>
</reference>
<keyword evidence="10" id="KW-0413">Isomerase</keyword>
<dbReference type="Pfam" id="PF13361">
    <property type="entry name" value="UvrD_C"/>
    <property type="match status" value="2"/>
</dbReference>
<dbReference type="Proteomes" id="UP001597111">
    <property type="component" value="Unassembled WGS sequence"/>
</dbReference>
<evidence type="ECO:0000256" key="14">
    <source>
        <dbReference type="PROSITE-ProRule" id="PRU00560"/>
    </source>
</evidence>
<gene>
    <name evidence="18" type="ORF">ACFR9S_15650</name>
</gene>
<dbReference type="AlphaFoldDB" id="A0ABD6B9Z0"/>
<keyword evidence="7 14" id="KW-0067">ATP-binding</keyword>
<evidence type="ECO:0000256" key="10">
    <source>
        <dbReference type="ARBA" id="ARBA00023235"/>
    </source>
</evidence>
<proteinExistence type="predicted"/>
<dbReference type="SUPFAM" id="SSF52980">
    <property type="entry name" value="Restriction endonuclease-like"/>
    <property type="match status" value="1"/>
</dbReference>
<evidence type="ECO:0000259" key="16">
    <source>
        <dbReference type="PROSITE" id="PS51198"/>
    </source>
</evidence>
<dbReference type="InterPro" id="IPR011335">
    <property type="entry name" value="Restrct_endonuc-II-like"/>
</dbReference>
<evidence type="ECO:0000256" key="3">
    <source>
        <dbReference type="ARBA" id="ARBA00022763"/>
    </source>
</evidence>
<name>A0ABD6B9Z0_9EURY</name>
<dbReference type="GO" id="GO:0006281">
    <property type="term" value="P:DNA repair"/>
    <property type="evidence" value="ECO:0007669"/>
    <property type="project" value="UniProtKB-KW"/>
</dbReference>
<comment type="caution">
    <text evidence="18">The sequence shown here is derived from an EMBL/GenBank/DDBJ whole genome shotgun (WGS) entry which is preliminary data.</text>
</comment>
<keyword evidence="1" id="KW-0540">Nuclease</keyword>
<organism evidence="18 19">
    <name type="scientific">Halolamina salina</name>
    <dbReference type="NCBI Taxonomy" id="1220023"/>
    <lineage>
        <taxon>Archaea</taxon>
        <taxon>Methanobacteriati</taxon>
        <taxon>Methanobacteriota</taxon>
        <taxon>Stenosarchaea group</taxon>
        <taxon>Halobacteria</taxon>
        <taxon>Halobacteriales</taxon>
        <taxon>Haloferacaceae</taxon>
    </lineage>
</organism>
<keyword evidence="5 14" id="KW-0347">Helicase</keyword>
<feature type="region of interest" description="Disordered" evidence="15">
    <location>
        <begin position="1165"/>
        <end position="1196"/>
    </location>
</feature>
<evidence type="ECO:0000256" key="2">
    <source>
        <dbReference type="ARBA" id="ARBA00022741"/>
    </source>
</evidence>
<keyword evidence="6" id="KW-0269">Exonuclease</keyword>
<dbReference type="EC" id="5.6.2.4" evidence="12"/>
<evidence type="ECO:0000256" key="6">
    <source>
        <dbReference type="ARBA" id="ARBA00022839"/>
    </source>
</evidence>
<feature type="region of interest" description="Disordered" evidence="15">
    <location>
        <begin position="903"/>
        <end position="936"/>
    </location>
</feature>
<keyword evidence="3" id="KW-0227">DNA damage</keyword>
<dbReference type="InterPro" id="IPR038726">
    <property type="entry name" value="PDDEXK_AddAB-type"/>
</dbReference>
<dbReference type="GO" id="GO:0043138">
    <property type="term" value="F:3'-5' DNA helicase activity"/>
    <property type="evidence" value="ECO:0007669"/>
    <property type="project" value="UniProtKB-EC"/>
</dbReference>
<evidence type="ECO:0000259" key="17">
    <source>
        <dbReference type="PROSITE" id="PS51217"/>
    </source>
</evidence>
<dbReference type="InterPro" id="IPR014016">
    <property type="entry name" value="UvrD-like_ATP-bd"/>
</dbReference>
<dbReference type="InterPro" id="IPR011604">
    <property type="entry name" value="PDDEXK-like_dom_sf"/>
</dbReference>
<evidence type="ECO:0000256" key="4">
    <source>
        <dbReference type="ARBA" id="ARBA00022801"/>
    </source>
</evidence>
<dbReference type="InterPro" id="IPR000212">
    <property type="entry name" value="DNA_helicase_UvrD/REP"/>
</dbReference>
<dbReference type="PANTHER" id="PTHR11070">
    <property type="entry name" value="UVRD / RECB / PCRA DNA HELICASE FAMILY MEMBER"/>
    <property type="match status" value="1"/>
</dbReference>
<dbReference type="PANTHER" id="PTHR11070:SF2">
    <property type="entry name" value="ATP-DEPENDENT DNA HELICASE SRS2"/>
    <property type="match status" value="1"/>
</dbReference>
<keyword evidence="19" id="KW-1185">Reference proteome</keyword>
<dbReference type="InterPro" id="IPR027417">
    <property type="entry name" value="P-loop_NTPase"/>
</dbReference>
<dbReference type="Gene3D" id="3.90.320.10">
    <property type="match status" value="1"/>
</dbReference>
<keyword evidence="8" id="KW-0238">DNA-binding</keyword>
<evidence type="ECO:0000256" key="11">
    <source>
        <dbReference type="ARBA" id="ARBA00034617"/>
    </source>
</evidence>
<feature type="binding site" evidence="14">
    <location>
        <begin position="42"/>
        <end position="49"/>
    </location>
    <ligand>
        <name>ATP</name>
        <dbReference type="ChEBI" id="CHEBI:30616"/>
    </ligand>
</feature>
<evidence type="ECO:0000256" key="15">
    <source>
        <dbReference type="SAM" id="MobiDB-lite"/>
    </source>
</evidence>
<sequence length="1206" mass="135898">MNHDEVSDQLSLALDPEFEFTSDQANVMHAFHEGSGRVAVGSGAGTGKTTTLTRVVAETVVRMTSPNPGQIDTNPFDEILVTTFTRDAAGQLKTKIKQLLRDHETYGEDEFDPALWRWIETDSNISTIDSFVGDLLREIAPEAHVAPDFDVRDELETEDLLRDVVRTLREDDDYTDALETLENELDGTTPRQYLYDIHQKLREVCYRFPDPDADEGTTIFQDGIRDDIYNERDPPFSEADIRNVVSHVTGEAESSVSVPDDDGVQRGIEADYRHSMGFAAAVDDLIDAFDAEYDAITRETGQLSYQDITYIVWLYLEDDASPALTESLANRFSKIFVDEFQDTSYAQCQILNRLVEPSETGSDILVIGDVKQSIYTWRSADPEIFARILAHADTESDEPDPYLEAAGWTRTELVTNFRSHPHLVYAGNHLFDRVFRDPGMGAIGTFPIEYQPLQPHRPGQDDEAAHLHVLPLDQDTADEWRDRDPEVTAAAIRGMVDGDEVMVGDGEDERPVQAGDVTILFRRGTHMQSFRAALDDHGLDNAIVAERGLFKTEEIGFLVDVLDWFANPHSKDSLLRILRSPVTALADSTLRFLASHDWNLPRALEEWPDGSLPASDYDRLEGLVDLRGDLRWDREGSKAELIQKIIQHTGLEAILLAGDDAMQRYGNLWMLVELARDWEDEELLAYREFVDRLKRYRRMARSNDESFEVAQIADSSAEDTVKLRTVHSAKGLEFGVVVLADLLAGPGGRVQARDTVSFRDSMTGERRFALRPRPASDPVPFDDGPGSVWVQDDYRSTIWLAPDRDDQGRFQYDHPYNPAIQDEFAEFWRLLYVAFTRAEDHLLLPLGHEITHHHKWTSWAHPLIDVFQTGDGWTESGTGGTSFDLDASAMYAEDEPPATIPLDIGQLDRPDPKETAPIGLPEIETSADEPATDLSTWEGVPFAPRELSPSTLHDLVACPRRYQYRALQEVSEARGDSPPGSNAPEDHSPSYWGTVVHEAFEALHNDSHSADSDEGVSSNLDSVLDRHDGVREQLTELIGQYRESEVWNTVQNATTVLPEYELSAIHPTEPQVHISGLVDLLVQTEDGWEIIDFKTGEQPRSGSYLANQYRWQLATYAWMLNEEYDIEVTRTRLFYVQDGSVHDITTDWSDFETYLHQLSDDLKIEPEAGLPTDPDPAPSETEAPENPHTRCGSCPYKSICPVWKEK</sequence>
<dbReference type="InterPro" id="IPR014017">
    <property type="entry name" value="DNA_helicase_UvrD-like_C"/>
</dbReference>
<dbReference type="GO" id="GO:0003677">
    <property type="term" value="F:DNA binding"/>
    <property type="evidence" value="ECO:0007669"/>
    <property type="project" value="UniProtKB-KW"/>
</dbReference>
<comment type="catalytic activity">
    <reaction evidence="11">
        <text>Couples ATP hydrolysis with the unwinding of duplex DNA by translocating in the 3'-5' direction.</text>
        <dbReference type="EC" id="5.6.2.4"/>
    </reaction>
</comment>
<dbReference type="Gene3D" id="3.40.50.300">
    <property type="entry name" value="P-loop containing nucleotide triphosphate hydrolases"/>
    <property type="match status" value="4"/>
</dbReference>
<evidence type="ECO:0000256" key="12">
    <source>
        <dbReference type="ARBA" id="ARBA00034808"/>
    </source>
</evidence>
<evidence type="ECO:0000313" key="18">
    <source>
        <dbReference type="EMBL" id="MFD1527713.1"/>
    </source>
</evidence>
<accession>A0ABD6B9Z0</accession>
<evidence type="ECO:0000256" key="5">
    <source>
        <dbReference type="ARBA" id="ARBA00022806"/>
    </source>
</evidence>
<evidence type="ECO:0000256" key="7">
    <source>
        <dbReference type="ARBA" id="ARBA00022840"/>
    </source>
</evidence>
<comment type="catalytic activity">
    <reaction evidence="13">
        <text>ATP + H2O = ADP + phosphate + H(+)</text>
        <dbReference type="Rhea" id="RHEA:13065"/>
        <dbReference type="ChEBI" id="CHEBI:15377"/>
        <dbReference type="ChEBI" id="CHEBI:15378"/>
        <dbReference type="ChEBI" id="CHEBI:30616"/>
        <dbReference type="ChEBI" id="CHEBI:43474"/>
        <dbReference type="ChEBI" id="CHEBI:456216"/>
        <dbReference type="EC" id="5.6.2.4"/>
    </reaction>
</comment>
<dbReference type="Pfam" id="PF12705">
    <property type="entry name" value="PDDEXK_1"/>
    <property type="match status" value="1"/>
</dbReference>
<dbReference type="Gene3D" id="1.10.486.10">
    <property type="entry name" value="PCRA, domain 4"/>
    <property type="match status" value="1"/>
</dbReference>
<evidence type="ECO:0000256" key="13">
    <source>
        <dbReference type="ARBA" id="ARBA00048988"/>
    </source>
</evidence>
<feature type="domain" description="UvrD-like helicase ATP-binding" evidence="16">
    <location>
        <begin position="21"/>
        <end position="420"/>
    </location>
</feature>
<evidence type="ECO:0000313" key="19">
    <source>
        <dbReference type="Proteomes" id="UP001597111"/>
    </source>
</evidence>
<feature type="region of interest" description="Disordered" evidence="15">
    <location>
        <begin position="970"/>
        <end position="991"/>
    </location>
</feature>
<dbReference type="GO" id="GO:0004527">
    <property type="term" value="F:exonuclease activity"/>
    <property type="evidence" value="ECO:0007669"/>
    <property type="project" value="UniProtKB-KW"/>
</dbReference>
<protein>
    <recommendedName>
        <fullName evidence="12">DNA 3'-5' helicase</fullName>
        <ecNumber evidence="12">5.6.2.4</ecNumber>
    </recommendedName>
</protein>
<evidence type="ECO:0000256" key="9">
    <source>
        <dbReference type="ARBA" id="ARBA00023204"/>
    </source>
</evidence>
<dbReference type="PROSITE" id="PS51217">
    <property type="entry name" value="UVRD_HELICASE_CTER"/>
    <property type="match status" value="1"/>
</dbReference>
<keyword evidence="9" id="KW-0234">DNA repair</keyword>
<dbReference type="GO" id="GO:0005524">
    <property type="term" value="F:ATP binding"/>
    <property type="evidence" value="ECO:0007669"/>
    <property type="project" value="UniProtKB-UniRule"/>
</dbReference>
<dbReference type="RefSeq" id="WP_379730384.1">
    <property type="nucleotide sequence ID" value="NZ_JBHSWZ010000002.1"/>
</dbReference>
<dbReference type="Pfam" id="PF00580">
    <property type="entry name" value="UvrD-helicase"/>
    <property type="match status" value="1"/>
</dbReference>
<dbReference type="SUPFAM" id="SSF52540">
    <property type="entry name" value="P-loop containing nucleoside triphosphate hydrolases"/>
    <property type="match status" value="1"/>
</dbReference>
<dbReference type="PROSITE" id="PS51198">
    <property type="entry name" value="UVRD_HELICASE_ATP_BIND"/>
    <property type="match status" value="1"/>
</dbReference>
<keyword evidence="4 14" id="KW-0378">Hydrolase</keyword>
<dbReference type="EMBL" id="JBHUDH010000254">
    <property type="protein sequence ID" value="MFD1527713.1"/>
    <property type="molecule type" value="Genomic_DNA"/>
</dbReference>